<dbReference type="InterPro" id="IPR005025">
    <property type="entry name" value="FMN_Rdtase-like_dom"/>
</dbReference>
<evidence type="ECO:0000259" key="7">
    <source>
        <dbReference type="Pfam" id="PF03358"/>
    </source>
</evidence>
<dbReference type="SUPFAM" id="SSF52218">
    <property type="entry name" value="Flavoproteins"/>
    <property type="match status" value="1"/>
</dbReference>
<proteinExistence type="inferred from homology"/>
<dbReference type="NCBIfam" id="NF002999">
    <property type="entry name" value="PRK03767.1"/>
    <property type="match status" value="1"/>
</dbReference>
<dbReference type="InterPro" id="IPR029039">
    <property type="entry name" value="Flavoprotein-like_sf"/>
</dbReference>
<evidence type="ECO:0000313" key="9">
    <source>
        <dbReference type="Proteomes" id="UP000015106"/>
    </source>
</evidence>
<comment type="cofactor">
    <cofactor evidence="1">
        <name>FMN</name>
        <dbReference type="ChEBI" id="CHEBI:58210"/>
    </cofactor>
</comment>
<dbReference type="Gramene" id="TuG1812G0300005801.01.T01">
    <property type="protein sequence ID" value="TuG1812G0300005801.01.T01"/>
    <property type="gene ID" value="TuG1812G0300005801.01"/>
</dbReference>
<evidence type="ECO:0000256" key="5">
    <source>
        <dbReference type="ARBA" id="ARBA00048983"/>
    </source>
</evidence>
<dbReference type="GO" id="GO:0003955">
    <property type="term" value="F:NAD(P)H dehydrogenase (quinone) activity"/>
    <property type="evidence" value="ECO:0007669"/>
    <property type="project" value="UniProtKB-EC"/>
</dbReference>
<accession>A0A8R7U1U1</accession>
<protein>
    <recommendedName>
        <fullName evidence="3">NAD(P)H dehydrogenase (quinone)</fullName>
        <ecNumber evidence="3">1.6.5.2</ecNumber>
    </recommendedName>
</protein>
<keyword evidence="9" id="KW-1185">Reference proteome</keyword>
<dbReference type="PANTHER" id="PTHR30546">
    <property type="entry name" value="FLAVODOXIN-RELATED PROTEIN WRBA-RELATED"/>
    <property type="match status" value="1"/>
</dbReference>
<reference evidence="8" key="3">
    <citation type="submission" date="2022-06" db="UniProtKB">
        <authorList>
            <consortium name="EnsemblPlants"/>
        </authorList>
    </citation>
    <scope>IDENTIFICATION</scope>
</reference>
<evidence type="ECO:0000256" key="4">
    <source>
        <dbReference type="ARBA" id="ARBA00047678"/>
    </source>
</evidence>
<dbReference type="Gene3D" id="3.40.50.360">
    <property type="match status" value="1"/>
</dbReference>
<evidence type="ECO:0000256" key="3">
    <source>
        <dbReference type="ARBA" id="ARBA00012648"/>
    </source>
</evidence>
<dbReference type="PANTHER" id="PTHR30546:SF60">
    <property type="entry name" value="NAD(P)H DEHYDROGENASE (QUINONE)"/>
    <property type="match status" value="1"/>
</dbReference>
<evidence type="ECO:0000256" key="2">
    <source>
        <dbReference type="ARBA" id="ARBA00006961"/>
    </source>
</evidence>
<dbReference type="FunFam" id="3.40.50.360:FF:000001">
    <property type="entry name" value="NAD(P)H dehydrogenase (Quinone) FQR1-like"/>
    <property type="match status" value="1"/>
</dbReference>
<dbReference type="Proteomes" id="UP000015106">
    <property type="component" value="Chromosome 3"/>
</dbReference>
<dbReference type="GO" id="GO:0010181">
    <property type="term" value="F:FMN binding"/>
    <property type="evidence" value="ECO:0007669"/>
    <property type="project" value="InterPro"/>
</dbReference>
<evidence type="ECO:0000313" key="8">
    <source>
        <dbReference type="EnsemblPlants" id="TuG1812G0300005801.01.T01"/>
    </source>
</evidence>
<dbReference type="EC" id="1.6.5.2" evidence="3"/>
<dbReference type="AlphaFoldDB" id="A0A8R7U1U1"/>
<feature type="region of interest" description="Disordered" evidence="6">
    <location>
        <begin position="14"/>
        <end position="66"/>
    </location>
</feature>
<comment type="catalytic activity">
    <reaction evidence="4">
        <text>a quinone + NADH + H(+) = a quinol + NAD(+)</text>
        <dbReference type="Rhea" id="RHEA:46160"/>
        <dbReference type="ChEBI" id="CHEBI:15378"/>
        <dbReference type="ChEBI" id="CHEBI:24646"/>
        <dbReference type="ChEBI" id="CHEBI:57540"/>
        <dbReference type="ChEBI" id="CHEBI:57945"/>
        <dbReference type="ChEBI" id="CHEBI:132124"/>
        <dbReference type="EC" id="1.6.5.2"/>
    </reaction>
</comment>
<name>A0A8R7U1U1_TRIUA</name>
<reference evidence="9" key="1">
    <citation type="journal article" date="2013" name="Nature">
        <title>Draft genome of the wheat A-genome progenitor Triticum urartu.</title>
        <authorList>
            <person name="Ling H.Q."/>
            <person name="Zhao S."/>
            <person name="Liu D."/>
            <person name="Wang J."/>
            <person name="Sun H."/>
            <person name="Zhang C."/>
            <person name="Fan H."/>
            <person name="Li D."/>
            <person name="Dong L."/>
            <person name="Tao Y."/>
            <person name="Gao C."/>
            <person name="Wu H."/>
            <person name="Li Y."/>
            <person name="Cui Y."/>
            <person name="Guo X."/>
            <person name="Zheng S."/>
            <person name="Wang B."/>
            <person name="Yu K."/>
            <person name="Liang Q."/>
            <person name="Yang W."/>
            <person name="Lou X."/>
            <person name="Chen J."/>
            <person name="Feng M."/>
            <person name="Jian J."/>
            <person name="Zhang X."/>
            <person name="Luo G."/>
            <person name="Jiang Y."/>
            <person name="Liu J."/>
            <person name="Wang Z."/>
            <person name="Sha Y."/>
            <person name="Zhang B."/>
            <person name="Wu H."/>
            <person name="Tang D."/>
            <person name="Shen Q."/>
            <person name="Xue P."/>
            <person name="Zou S."/>
            <person name="Wang X."/>
            <person name="Liu X."/>
            <person name="Wang F."/>
            <person name="Yang Y."/>
            <person name="An X."/>
            <person name="Dong Z."/>
            <person name="Zhang K."/>
            <person name="Zhang X."/>
            <person name="Luo M.C."/>
            <person name="Dvorak J."/>
            <person name="Tong Y."/>
            <person name="Wang J."/>
            <person name="Yang H."/>
            <person name="Li Z."/>
            <person name="Wang D."/>
            <person name="Zhang A."/>
            <person name="Wang J."/>
        </authorList>
    </citation>
    <scope>NUCLEOTIDE SEQUENCE</scope>
    <source>
        <strain evidence="9">cv. G1812</strain>
    </source>
</reference>
<sequence>MSNGDQDLHSVLLDLGTRRDAGGGDEEGRRLRPRRRGHRLAGAGDAARGGAWEDARGTGARREDHPIITASQLAEADGILFGFPTRFGMMAAQQMKAFFDSTGGLWQAQSLSGKPAGVFFATGTQGGGQETTALTAVTQLTHHGMLFVPVGYTHGAGMFAMDEVKGGSPYGAGTFAGADGSRVPSDAELALAAHQGKYFAGTVKKLKAV</sequence>
<feature type="compositionally biased region" description="Low complexity" evidence="6">
    <location>
        <begin position="40"/>
        <end position="50"/>
    </location>
</feature>
<dbReference type="GO" id="GO:0016020">
    <property type="term" value="C:membrane"/>
    <property type="evidence" value="ECO:0007669"/>
    <property type="project" value="TreeGrafter"/>
</dbReference>
<dbReference type="EnsemblPlants" id="TuG1812G0300005801.01.T01">
    <property type="protein sequence ID" value="TuG1812G0300005801.01.T01"/>
    <property type="gene ID" value="TuG1812G0300005801.01"/>
</dbReference>
<feature type="compositionally biased region" description="Basic and acidic residues" evidence="6">
    <location>
        <begin position="16"/>
        <end position="30"/>
    </location>
</feature>
<reference evidence="8" key="2">
    <citation type="submission" date="2018-03" db="EMBL/GenBank/DDBJ databases">
        <title>The Triticum urartu genome reveals the dynamic nature of wheat genome evolution.</title>
        <authorList>
            <person name="Ling H."/>
            <person name="Ma B."/>
            <person name="Shi X."/>
            <person name="Liu H."/>
            <person name="Dong L."/>
            <person name="Sun H."/>
            <person name="Cao Y."/>
            <person name="Gao Q."/>
            <person name="Zheng S."/>
            <person name="Li Y."/>
            <person name="Yu Y."/>
            <person name="Du H."/>
            <person name="Qi M."/>
            <person name="Li Y."/>
            <person name="Yu H."/>
            <person name="Cui Y."/>
            <person name="Wang N."/>
            <person name="Chen C."/>
            <person name="Wu H."/>
            <person name="Zhao Y."/>
            <person name="Zhang J."/>
            <person name="Li Y."/>
            <person name="Zhou W."/>
            <person name="Zhang B."/>
            <person name="Hu W."/>
            <person name="Eijk M."/>
            <person name="Tang J."/>
            <person name="Witsenboer H."/>
            <person name="Zhao S."/>
            <person name="Li Z."/>
            <person name="Zhang A."/>
            <person name="Wang D."/>
            <person name="Liang C."/>
        </authorList>
    </citation>
    <scope>NUCLEOTIDE SEQUENCE [LARGE SCALE GENOMIC DNA]</scope>
    <source>
        <strain evidence="8">cv. G1812</strain>
    </source>
</reference>
<evidence type="ECO:0000256" key="6">
    <source>
        <dbReference type="SAM" id="MobiDB-lite"/>
    </source>
</evidence>
<feature type="domain" description="NADPH-dependent FMN reductase-like" evidence="7">
    <location>
        <begin position="71"/>
        <end position="151"/>
    </location>
</feature>
<evidence type="ECO:0000256" key="1">
    <source>
        <dbReference type="ARBA" id="ARBA00001917"/>
    </source>
</evidence>
<dbReference type="InterPro" id="IPR010089">
    <property type="entry name" value="Flavoprotein_WrbA-like"/>
</dbReference>
<comment type="catalytic activity">
    <reaction evidence="5">
        <text>a quinone + NADPH + H(+) = a quinol + NADP(+)</text>
        <dbReference type="Rhea" id="RHEA:46164"/>
        <dbReference type="ChEBI" id="CHEBI:15378"/>
        <dbReference type="ChEBI" id="CHEBI:24646"/>
        <dbReference type="ChEBI" id="CHEBI:57783"/>
        <dbReference type="ChEBI" id="CHEBI:58349"/>
        <dbReference type="ChEBI" id="CHEBI:132124"/>
        <dbReference type="EC" id="1.6.5.2"/>
    </reaction>
</comment>
<organism evidence="8 9">
    <name type="scientific">Triticum urartu</name>
    <name type="common">Red wild einkorn</name>
    <name type="synonym">Crithodium urartu</name>
    <dbReference type="NCBI Taxonomy" id="4572"/>
    <lineage>
        <taxon>Eukaryota</taxon>
        <taxon>Viridiplantae</taxon>
        <taxon>Streptophyta</taxon>
        <taxon>Embryophyta</taxon>
        <taxon>Tracheophyta</taxon>
        <taxon>Spermatophyta</taxon>
        <taxon>Magnoliopsida</taxon>
        <taxon>Liliopsida</taxon>
        <taxon>Poales</taxon>
        <taxon>Poaceae</taxon>
        <taxon>BOP clade</taxon>
        <taxon>Pooideae</taxon>
        <taxon>Triticodae</taxon>
        <taxon>Triticeae</taxon>
        <taxon>Triticinae</taxon>
        <taxon>Triticum</taxon>
    </lineage>
</organism>
<dbReference type="Pfam" id="PF03358">
    <property type="entry name" value="FMN_red"/>
    <property type="match status" value="1"/>
</dbReference>
<comment type="similarity">
    <text evidence="2">Belongs to the WrbA family.</text>
</comment>
<feature type="compositionally biased region" description="Basic and acidic residues" evidence="6">
    <location>
        <begin position="51"/>
        <end position="66"/>
    </location>
</feature>
<dbReference type="NCBIfam" id="TIGR01755">
    <property type="entry name" value="flav_wrbA"/>
    <property type="match status" value="1"/>
</dbReference>